<evidence type="ECO:0000313" key="2">
    <source>
        <dbReference type="Proteomes" id="UP000664096"/>
    </source>
</evidence>
<dbReference type="Proteomes" id="UP000664096">
    <property type="component" value="Unassembled WGS sequence"/>
</dbReference>
<evidence type="ECO:0000313" key="1">
    <source>
        <dbReference type="EMBL" id="MBN9672514.1"/>
    </source>
</evidence>
<comment type="caution">
    <text evidence="1">The sequence shown here is derived from an EMBL/GenBank/DDBJ whole genome shotgun (WGS) entry which is preliminary data.</text>
</comment>
<dbReference type="RefSeq" id="WP_207142344.1">
    <property type="nucleotide sequence ID" value="NZ_JAEKJZ010000004.1"/>
</dbReference>
<name>A0A939EGH3_9HYPH</name>
<dbReference type="EMBL" id="JAEKJZ010000004">
    <property type="protein sequence ID" value="MBN9672514.1"/>
    <property type="molecule type" value="Genomic_DNA"/>
</dbReference>
<reference evidence="1" key="1">
    <citation type="submission" date="2020-12" db="EMBL/GenBank/DDBJ databases">
        <title>Oil enriched cultivation method for isolating marine PHA-producing bacteria.</title>
        <authorList>
            <person name="Zheng W."/>
            <person name="Yu S."/>
            <person name="Huang Y."/>
        </authorList>
    </citation>
    <scope>NUCLEOTIDE SEQUENCE</scope>
    <source>
        <strain evidence="1">SY-2-12</strain>
    </source>
</reference>
<proteinExistence type="predicted"/>
<gene>
    <name evidence="1" type="ORF">JF539_19325</name>
</gene>
<organism evidence="1 2">
    <name type="scientific">Roseibium aggregatum</name>
    <dbReference type="NCBI Taxonomy" id="187304"/>
    <lineage>
        <taxon>Bacteria</taxon>
        <taxon>Pseudomonadati</taxon>
        <taxon>Pseudomonadota</taxon>
        <taxon>Alphaproteobacteria</taxon>
        <taxon>Hyphomicrobiales</taxon>
        <taxon>Stappiaceae</taxon>
        <taxon>Roseibium</taxon>
    </lineage>
</organism>
<accession>A0A939EGH3</accession>
<sequence length="335" mass="36378">MHFETYRDSYGERWQFNPEAVERVILAYEFMSALPSKSNLRQEKLGPLSGTMPVIDCDIKKAKELANREFKDSLDFFHVTRKSSGRRAFDDLVYYMSSTRQMRGIHQNYVGTIAKYQKIAIDRTTRNIEMAKFARDTGFTIVMIYANCCGASLVGAGAAAIGAGGKGVAKYQDTGKFDAAAIESLGQLVGFGWGAAASVGKVEGIGKGIMVGLGMIQGAAFTVGAGSVEKKPASETLTKIGLDVLTGLAGEGVSHFAGKRLQQYREAYRQAKKTIDPDQMEQIVGTTSGFVLDTAKGQVEKAISAKKKHDRANPSLIAARSNAQRDVIMNVMRKC</sequence>
<dbReference type="AlphaFoldDB" id="A0A939EGH3"/>
<protein>
    <submittedName>
        <fullName evidence="1">Uncharacterized protein</fullName>
    </submittedName>
</protein>